<reference evidence="2" key="1">
    <citation type="journal article" date="2019" name="Int. J. Syst. Evol. Microbiol.">
        <title>The Global Catalogue of Microorganisms (GCM) 10K type strain sequencing project: providing services to taxonomists for standard genome sequencing and annotation.</title>
        <authorList>
            <consortium name="The Broad Institute Genomics Platform"/>
            <consortium name="The Broad Institute Genome Sequencing Center for Infectious Disease"/>
            <person name="Wu L."/>
            <person name="Ma J."/>
        </authorList>
    </citation>
    <scope>NUCLEOTIDE SEQUENCE [LARGE SCALE GENOMIC DNA]</scope>
    <source>
        <strain evidence="2">JCM 32148</strain>
    </source>
</reference>
<sequence length="81" mass="8704">MRVVVEVPAFDAEVPRPCPVESVAPLPRLVLDASCSDEQVGLFVAALADRIDVPVPGRRDEVVDALLAEELIIDGGGPEWR</sequence>
<organism evidence="1 2">
    <name type="scientific">Micromonospora azadirachtae</name>
    <dbReference type="NCBI Taxonomy" id="1970735"/>
    <lineage>
        <taxon>Bacteria</taxon>
        <taxon>Bacillati</taxon>
        <taxon>Actinomycetota</taxon>
        <taxon>Actinomycetes</taxon>
        <taxon>Micromonosporales</taxon>
        <taxon>Micromonosporaceae</taxon>
        <taxon>Micromonospora</taxon>
    </lineage>
</organism>
<accession>A0ABW2ZX88</accession>
<keyword evidence="2" id="KW-1185">Reference proteome</keyword>
<comment type="caution">
    <text evidence="1">The sequence shown here is derived from an EMBL/GenBank/DDBJ whole genome shotgun (WGS) entry which is preliminary data.</text>
</comment>
<gene>
    <name evidence="1" type="ORF">ACFQZ8_04345</name>
</gene>
<proteinExistence type="predicted"/>
<dbReference type="EMBL" id="JBHTHM010000096">
    <property type="protein sequence ID" value="MFD0783155.1"/>
    <property type="molecule type" value="Genomic_DNA"/>
</dbReference>
<evidence type="ECO:0000313" key="1">
    <source>
        <dbReference type="EMBL" id="MFD0783155.1"/>
    </source>
</evidence>
<protein>
    <submittedName>
        <fullName evidence="1">Uncharacterized protein</fullName>
    </submittedName>
</protein>
<name>A0ABW2ZX88_9ACTN</name>
<evidence type="ECO:0000313" key="2">
    <source>
        <dbReference type="Proteomes" id="UP001597053"/>
    </source>
</evidence>
<dbReference type="Proteomes" id="UP001597053">
    <property type="component" value="Unassembled WGS sequence"/>
</dbReference>